<proteinExistence type="inferred from homology"/>
<feature type="non-terminal residue" evidence="9">
    <location>
        <position position="911"/>
    </location>
</feature>
<feature type="compositionally biased region" description="Basic and acidic residues" evidence="7">
    <location>
        <begin position="426"/>
        <end position="435"/>
    </location>
</feature>
<dbReference type="GO" id="GO:0005524">
    <property type="term" value="F:ATP binding"/>
    <property type="evidence" value="ECO:0007669"/>
    <property type="project" value="UniProtKB-KW"/>
</dbReference>
<feature type="domain" description="Myosin motor" evidence="8">
    <location>
        <begin position="1"/>
        <end position="279"/>
    </location>
</feature>
<dbReference type="Proteomes" id="UP000018050">
    <property type="component" value="Unassembled WGS sequence"/>
</dbReference>
<organism evidence="9 10">
    <name type="scientific">Eimeria acervulina</name>
    <name type="common">Coccidian parasite</name>
    <dbReference type="NCBI Taxonomy" id="5801"/>
    <lineage>
        <taxon>Eukaryota</taxon>
        <taxon>Sar</taxon>
        <taxon>Alveolata</taxon>
        <taxon>Apicomplexa</taxon>
        <taxon>Conoidasida</taxon>
        <taxon>Coccidia</taxon>
        <taxon>Eucoccidiorida</taxon>
        <taxon>Eimeriorina</taxon>
        <taxon>Eimeriidae</taxon>
        <taxon>Eimeria</taxon>
    </lineage>
</organism>
<evidence type="ECO:0000256" key="3">
    <source>
        <dbReference type="ARBA" id="ARBA00023123"/>
    </source>
</evidence>
<reference evidence="9" key="2">
    <citation type="submission" date="2013-10" db="EMBL/GenBank/DDBJ databases">
        <authorList>
            <person name="Aslett M."/>
        </authorList>
    </citation>
    <scope>NUCLEOTIDE SEQUENCE [LARGE SCALE GENOMIC DNA]</scope>
    <source>
        <strain evidence="9">Houghton</strain>
    </source>
</reference>
<dbReference type="GO" id="GO:0000146">
    <property type="term" value="F:microfilament motor activity"/>
    <property type="evidence" value="ECO:0007669"/>
    <property type="project" value="TreeGrafter"/>
</dbReference>
<sequence length="911" mass="100181">QQEYLTSIGLVGAQQLQTRKTGGGLIGGPSAAGKVQERVFAVKHFAGTVLYGTDGWLDLNNDRIEHELEHLVAKSTKSLLRHAMEQHEESQKQEGICVATTGGGQFSSITKRFLKSVKDLSQELQGPHMQLHFIRCFIPNSQMKPDKFERKTVLHQLQHSGSLALVDILQSGFPHRMPLRALASKLRKALTPLVAERLKEQEEKVQKLLAHAELQDIVSRERRLLETLRHCNPVAARDRTLVSATLGLLPQSRPGSFICGVSLVCFKAAVYGEAAALLADPGHFFKTPEDVCRLITAIQRLRWRVAVRIILNVHPTLLWLQRRAFLMRKIKEAAVTAAVRMLLLRKLVLRPLRDRVQRRISIRHGVRALERILLRQGLQTWRRCREALVVAEAAKALLSQQRAKGDDTISKTRSPRAGEVSSGKAEVPRATEGEEYQSHHSLPIWNARLFRLRGIEQEGLTKEHRVALFPGRDLYSIHYGGDSWPGSDQPATYQEDSEQPLEIQKVSFSSSLMQKENPPHNDPSVGQTSAAEGKTPTPGEISTGTPLVTIAKHPSYTNLYVACTSAAQLLLLSTSSTADSEVENRQAADENTNRCAKGGSKVSGEPSTSLPCLAFPSRTPSSADSPQSLDSSGNSCTTGSAKISAKKGRAPSSWDSSLPRSGSKELKFPTKFLPSIPIPPGKWIPRDLLQQVTRAVQQQGDAGQPRPPTVRPLSISFANPLTADYAIVVCLVQSGSKNSNTHSSTNILGKLIAVLVDLVRRAPAGWIPLCFASHDISICARRNSALLQQLSEAALSSSSNSHTGQSSVSAEDHQSPRCQRPTARSRSTMLSTVRLQPLWGNLWAVTGPSLLAVFSVNLRFLHHPPARPEGQSCIRDPPLRLLWNMPSIPVIILFTGSPPQYEASSNYRYHV</sequence>
<dbReference type="OMA" id="QSGFPHR"/>
<dbReference type="PANTHER" id="PTHR13140">
    <property type="entry name" value="MYOSIN"/>
    <property type="match status" value="1"/>
</dbReference>
<dbReference type="PROSITE" id="PS51456">
    <property type="entry name" value="MYOSIN_MOTOR"/>
    <property type="match status" value="1"/>
</dbReference>
<keyword evidence="3 6" id="KW-0518">Myosin</keyword>
<dbReference type="Gene3D" id="1.20.58.530">
    <property type="match status" value="1"/>
</dbReference>
<feature type="compositionally biased region" description="Basic and acidic residues" evidence="7">
    <location>
        <begin position="582"/>
        <end position="592"/>
    </location>
</feature>
<dbReference type="GO" id="GO:0005737">
    <property type="term" value="C:cytoplasm"/>
    <property type="evidence" value="ECO:0007669"/>
    <property type="project" value="TreeGrafter"/>
</dbReference>
<evidence type="ECO:0000256" key="5">
    <source>
        <dbReference type="ARBA" id="ARBA00023203"/>
    </source>
</evidence>
<evidence type="ECO:0000256" key="1">
    <source>
        <dbReference type="ARBA" id="ARBA00022741"/>
    </source>
</evidence>
<feature type="region of interest" description="Disordered" evidence="7">
    <location>
        <begin position="797"/>
        <end position="826"/>
    </location>
</feature>
<accession>U6GQ70</accession>
<name>U6GQ70_EIMAC</name>
<comment type="caution">
    <text evidence="6">Lacks conserved residue(s) required for the propagation of feature annotation.</text>
</comment>
<feature type="non-terminal residue" evidence="9">
    <location>
        <position position="1"/>
    </location>
</feature>
<feature type="region of interest" description="Disordered" evidence="7">
    <location>
        <begin position="581"/>
        <end position="662"/>
    </location>
</feature>
<dbReference type="AlphaFoldDB" id="U6GQ70"/>
<feature type="region of interest" description="Disordered" evidence="7">
    <location>
        <begin position="404"/>
        <end position="435"/>
    </location>
</feature>
<keyword evidence="2" id="KW-0067">ATP-binding</keyword>
<dbReference type="RefSeq" id="XP_013248205.1">
    <property type="nucleotide sequence ID" value="XM_013392751.1"/>
</dbReference>
<keyword evidence="5 6" id="KW-0009">Actin-binding</keyword>
<dbReference type="Gene3D" id="3.40.850.10">
    <property type="entry name" value="Kinesin motor domain"/>
    <property type="match status" value="1"/>
</dbReference>
<dbReference type="GO" id="GO:0007015">
    <property type="term" value="P:actin filament organization"/>
    <property type="evidence" value="ECO:0007669"/>
    <property type="project" value="TreeGrafter"/>
</dbReference>
<evidence type="ECO:0000256" key="2">
    <source>
        <dbReference type="ARBA" id="ARBA00022840"/>
    </source>
</evidence>
<evidence type="ECO:0000256" key="7">
    <source>
        <dbReference type="SAM" id="MobiDB-lite"/>
    </source>
</evidence>
<dbReference type="EMBL" id="HG672322">
    <property type="protein sequence ID" value="CDI82366.1"/>
    <property type="molecule type" value="Genomic_DNA"/>
</dbReference>
<dbReference type="VEuPathDB" id="ToxoDB:EAH_00066160"/>
<keyword evidence="10" id="KW-1185">Reference proteome</keyword>
<evidence type="ECO:0000313" key="10">
    <source>
        <dbReference type="Proteomes" id="UP000018050"/>
    </source>
</evidence>
<dbReference type="SUPFAM" id="SSF52540">
    <property type="entry name" value="P-loop containing nucleoside triphosphate hydrolases"/>
    <property type="match status" value="1"/>
</dbReference>
<dbReference type="GO" id="GO:0016020">
    <property type="term" value="C:membrane"/>
    <property type="evidence" value="ECO:0007669"/>
    <property type="project" value="TreeGrafter"/>
</dbReference>
<feature type="region of interest" description="Disordered" evidence="7">
    <location>
        <begin position="511"/>
        <end position="545"/>
    </location>
</feature>
<dbReference type="PANTHER" id="PTHR13140:SF706">
    <property type="entry name" value="DILUTE CLASS UNCONVENTIONAL MYOSIN, ISOFORM C"/>
    <property type="match status" value="1"/>
</dbReference>
<dbReference type="GO" id="GO:0051015">
    <property type="term" value="F:actin filament binding"/>
    <property type="evidence" value="ECO:0007669"/>
    <property type="project" value="TreeGrafter"/>
</dbReference>
<protein>
    <recommendedName>
        <fullName evidence="8">Myosin motor domain-containing protein</fullName>
    </recommendedName>
</protein>
<dbReference type="Gene3D" id="1.20.120.720">
    <property type="entry name" value="Myosin VI head, motor domain, U50 subdomain"/>
    <property type="match status" value="1"/>
</dbReference>
<reference evidence="9" key="1">
    <citation type="submission" date="2013-10" db="EMBL/GenBank/DDBJ databases">
        <title>Genomic analysis of the causative agents of coccidiosis in chickens.</title>
        <authorList>
            <person name="Reid A.J."/>
            <person name="Blake D."/>
            <person name="Billington K."/>
            <person name="Browne H."/>
            <person name="Dunn M."/>
            <person name="Hung S."/>
            <person name="Kawahara F."/>
            <person name="Miranda-Saavedra D."/>
            <person name="Mourier T."/>
            <person name="Nagra H."/>
            <person name="Otto T.D."/>
            <person name="Rawlings N."/>
            <person name="Sanchez A."/>
            <person name="Sanders M."/>
            <person name="Subramaniam C."/>
            <person name="Tay Y."/>
            <person name="Dear P."/>
            <person name="Doerig C."/>
            <person name="Gruber A."/>
            <person name="Parkinson J."/>
            <person name="Shirley M."/>
            <person name="Wan K.L."/>
            <person name="Berriman M."/>
            <person name="Tomley F."/>
            <person name="Pain A."/>
        </authorList>
    </citation>
    <scope>NUCLEOTIDE SEQUENCE [LARGE SCALE GENOMIC DNA]</scope>
    <source>
        <strain evidence="9">Houghton</strain>
    </source>
</reference>
<keyword evidence="4" id="KW-0505">Motor protein</keyword>
<feature type="compositionally biased region" description="Low complexity" evidence="7">
    <location>
        <begin position="797"/>
        <end position="809"/>
    </location>
</feature>
<evidence type="ECO:0000259" key="8">
    <source>
        <dbReference type="PROSITE" id="PS51456"/>
    </source>
</evidence>
<feature type="compositionally biased region" description="Low complexity" evidence="7">
    <location>
        <begin position="620"/>
        <end position="632"/>
    </location>
</feature>
<dbReference type="InterPro" id="IPR027417">
    <property type="entry name" value="P-loop_NTPase"/>
</dbReference>
<dbReference type="GO" id="GO:0016459">
    <property type="term" value="C:myosin complex"/>
    <property type="evidence" value="ECO:0007669"/>
    <property type="project" value="UniProtKB-KW"/>
</dbReference>
<dbReference type="GeneID" id="25274686"/>
<dbReference type="OrthoDB" id="331205at2759"/>
<evidence type="ECO:0000256" key="4">
    <source>
        <dbReference type="ARBA" id="ARBA00023175"/>
    </source>
</evidence>
<comment type="similarity">
    <text evidence="6">Belongs to the TRAFAC class myosin-kinesin ATPase superfamily. Myosin family.</text>
</comment>
<dbReference type="InterPro" id="IPR036961">
    <property type="entry name" value="Kinesin_motor_dom_sf"/>
</dbReference>
<dbReference type="Pfam" id="PF00063">
    <property type="entry name" value="Myosin_head"/>
    <property type="match status" value="1"/>
</dbReference>
<keyword evidence="1" id="KW-0547">Nucleotide-binding</keyword>
<evidence type="ECO:0000256" key="6">
    <source>
        <dbReference type="PROSITE-ProRule" id="PRU00782"/>
    </source>
</evidence>
<gene>
    <name evidence="9" type="ORF">EAH_00066160</name>
</gene>
<evidence type="ECO:0000313" key="9">
    <source>
        <dbReference type="EMBL" id="CDI82366.1"/>
    </source>
</evidence>
<dbReference type="InterPro" id="IPR001609">
    <property type="entry name" value="Myosin_head_motor_dom-like"/>
</dbReference>